<evidence type="ECO:0000313" key="2">
    <source>
        <dbReference type="Proteomes" id="UP000250028"/>
    </source>
</evidence>
<sequence>MREEGRYSECVMHRSDDVSPFFASYFQGRNVLVVGGAGFDPRACNAVQHLHRSGAQVQLHLIREHRPGPTDALTAAAEKNLELFQELASTLHVTDVEIFGNDGAIVGGRRAAHAVSELDLRSYDDVIVDISALSIGTSFPIVRLLVEEFARKVQPKNLHVTVTHDPGIDARITRTAGDRPGWVHGFSGALGVDRDQSPARLWMPQLASGAQQEIRRIYDFVQPDDTCPILPFPARDPRLADDLALEYREELLSTWEVDVRNIVYADEDDPLDVYRTILRIDDLRKPVFEGSGGSATIVSPTSSKLTALGALMASMERDLPVAYLEAENYELEAPAATPSMTSQIAASPGLLHLWLEGEAYASWRPALRREV</sequence>
<proteinExistence type="predicted"/>
<gene>
    <name evidence="1" type="ORF">SAMN04489750_3777</name>
</gene>
<dbReference type="OrthoDB" id="1550492at2"/>
<accession>A0A2Y9BMQ3</accession>
<organism evidence="1 2">
    <name type="scientific">Branchiibius hedensis</name>
    <dbReference type="NCBI Taxonomy" id="672460"/>
    <lineage>
        <taxon>Bacteria</taxon>
        <taxon>Bacillati</taxon>
        <taxon>Actinomycetota</taxon>
        <taxon>Actinomycetes</taxon>
        <taxon>Micrococcales</taxon>
        <taxon>Dermacoccaceae</taxon>
        <taxon>Branchiibius</taxon>
    </lineage>
</organism>
<protein>
    <submittedName>
        <fullName evidence="1">Uncharacterized protein</fullName>
    </submittedName>
</protein>
<keyword evidence="2" id="KW-1185">Reference proteome</keyword>
<name>A0A2Y9BMQ3_9MICO</name>
<dbReference type="Proteomes" id="UP000250028">
    <property type="component" value="Unassembled WGS sequence"/>
</dbReference>
<reference evidence="2" key="1">
    <citation type="submission" date="2016-10" db="EMBL/GenBank/DDBJ databases">
        <authorList>
            <person name="Varghese N."/>
            <person name="Submissions S."/>
        </authorList>
    </citation>
    <scope>NUCLEOTIDE SEQUENCE [LARGE SCALE GENOMIC DNA]</scope>
    <source>
        <strain evidence="2">DSM 22951</strain>
    </source>
</reference>
<dbReference type="RefSeq" id="WP_109689258.1">
    <property type="nucleotide sequence ID" value="NZ_QGDN01000002.1"/>
</dbReference>
<dbReference type="EMBL" id="UESZ01000002">
    <property type="protein sequence ID" value="SSA58973.1"/>
    <property type="molecule type" value="Genomic_DNA"/>
</dbReference>
<dbReference type="AlphaFoldDB" id="A0A2Y9BMQ3"/>
<evidence type="ECO:0000313" key="1">
    <source>
        <dbReference type="EMBL" id="SSA58973.1"/>
    </source>
</evidence>